<feature type="signal peptide" evidence="13">
    <location>
        <begin position="1"/>
        <end position="20"/>
    </location>
</feature>
<dbReference type="AlphaFoldDB" id="A0A6N8IT61"/>
<comment type="caution">
    <text evidence="14">The sequence shown here is derived from an EMBL/GenBank/DDBJ whole genome shotgun (WGS) entry which is preliminary data.</text>
</comment>
<sequence>MAAWLAVLLAACASPPRAPADAAVPADVRTGRLALAVEDQPSQSFSAGFELRGRAEAGSLSLFNPLGGTVAVLRWQPGTAVLESPGHAPRQFASVDAMVQQATGAPVPVTALFDWLAGVNTPVPGWEADLSSVADGRLRAQRRSPPPQADLRLVLDR</sequence>
<dbReference type="InterPro" id="IPR004565">
    <property type="entry name" value="OM_lipoprot_LolB"/>
</dbReference>
<reference evidence="14 15" key="1">
    <citation type="submission" date="2019-12" db="EMBL/GenBank/DDBJ databases">
        <authorList>
            <person name="Huq M.A."/>
        </authorList>
    </citation>
    <scope>NUCLEOTIDE SEQUENCE [LARGE SCALE GENOMIC DNA]</scope>
    <source>
        <strain evidence="14 15">MAH-25</strain>
    </source>
</reference>
<name>A0A6N8IT61_9BURK</name>
<dbReference type="SUPFAM" id="SSF89392">
    <property type="entry name" value="Prokaryotic lipoproteins and lipoprotein localization factors"/>
    <property type="match status" value="1"/>
</dbReference>
<organism evidence="14 15">
    <name type="scientific">Ramlibacter pinisoli</name>
    <dbReference type="NCBI Taxonomy" id="2682844"/>
    <lineage>
        <taxon>Bacteria</taxon>
        <taxon>Pseudomonadati</taxon>
        <taxon>Pseudomonadota</taxon>
        <taxon>Betaproteobacteria</taxon>
        <taxon>Burkholderiales</taxon>
        <taxon>Comamonadaceae</taxon>
        <taxon>Ramlibacter</taxon>
    </lineage>
</organism>
<keyword evidence="8" id="KW-0472">Membrane</keyword>
<keyword evidence="11" id="KW-0998">Cell outer membrane</keyword>
<evidence type="ECO:0000256" key="8">
    <source>
        <dbReference type="ARBA" id="ARBA00023136"/>
    </source>
</evidence>
<keyword evidence="15" id="KW-1185">Reference proteome</keyword>
<dbReference type="Gene3D" id="2.50.20.10">
    <property type="entry name" value="Lipoprotein localisation LolA/LolB/LppX"/>
    <property type="match status" value="1"/>
</dbReference>
<keyword evidence="9" id="KW-0564">Palmitate</keyword>
<evidence type="ECO:0000256" key="7">
    <source>
        <dbReference type="ARBA" id="ARBA00022927"/>
    </source>
</evidence>
<evidence type="ECO:0000313" key="15">
    <source>
        <dbReference type="Proteomes" id="UP000469385"/>
    </source>
</evidence>
<evidence type="ECO:0000256" key="9">
    <source>
        <dbReference type="ARBA" id="ARBA00023139"/>
    </source>
</evidence>
<dbReference type="EMBL" id="WSEL01000003">
    <property type="protein sequence ID" value="MVQ30017.1"/>
    <property type="molecule type" value="Genomic_DNA"/>
</dbReference>
<dbReference type="InterPro" id="IPR029046">
    <property type="entry name" value="LolA/LolB/LppX"/>
</dbReference>
<keyword evidence="10" id="KW-0143">Chaperone</keyword>
<accession>A0A6N8IT61</accession>
<evidence type="ECO:0000256" key="6">
    <source>
        <dbReference type="ARBA" id="ARBA00022729"/>
    </source>
</evidence>
<proteinExistence type="inferred from homology"/>
<comment type="subunit">
    <text evidence="3">Monomer.</text>
</comment>
<protein>
    <recommendedName>
        <fullName evidence="4">Outer-membrane lipoprotein LolB</fullName>
    </recommendedName>
</protein>
<dbReference type="Proteomes" id="UP000469385">
    <property type="component" value="Unassembled WGS sequence"/>
</dbReference>
<dbReference type="Pfam" id="PF03550">
    <property type="entry name" value="LolB"/>
    <property type="match status" value="1"/>
</dbReference>
<evidence type="ECO:0000256" key="12">
    <source>
        <dbReference type="ARBA" id="ARBA00023288"/>
    </source>
</evidence>
<evidence type="ECO:0000256" key="13">
    <source>
        <dbReference type="SAM" id="SignalP"/>
    </source>
</evidence>
<keyword evidence="5" id="KW-0813">Transport</keyword>
<evidence type="ECO:0000256" key="2">
    <source>
        <dbReference type="ARBA" id="ARBA00009696"/>
    </source>
</evidence>
<evidence type="ECO:0000256" key="10">
    <source>
        <dbReference type="ARBA" id="ARBA00023186"/>
    </source>
</evidence>
<feature type="chain" id="PRO_5026765217" description="Outer-membrane lipoprotein LolB" evidence="13">
    <location>
        <begin position="21"/>
        <end position="157"/>
    </location>
</feature>
<keyword evidence="6 13" id="KW-0732">Signal</keyword>
<evidence type="ECO:0000256" key="5">
    <source>
        <dbReference type="ARBA" id="ARBA00022448"/>
    </source>
</evidence>
<gene>
    <name evidence="14" type="ORF">GON04_11195</name>
</gene>
<comment type="subcellular location">
    <subcellularLocation>
        <location evidence="1">Cell outer membrane</location>
        <topology evidence="1">Lipid-anchor</topology>
    </subcellularLocation>
</comment>
<evidence type="ECO:0000256" key="11">
    <source>
        <dbReference type="ARBA" id="ARBA00023237"/>
    </source>
</evidence>
<evidence type="ECO:0000256" key="1">
    <source>
        <dbReference type="ARBA" id="ARBA00004459"/>
    </source>
</evidence>
<comment type="similarity">
    <text evidence="2">Belongs to the LolB family.</text>
</comment>
<evidence type="ECO:0000256" key="4">
    <source>
        <dbReference type="ARBA" id="ARBA00016202"/>
    </source>
</evidence>
<keyword evidence="7" id="KW-0653">Protein transport</keyword>
<dbReference type="GO" id="GO:0009279">
    <property type="term" value="C:cell outer membrane"/>
    <property type="evidence" value="ECO:0007669"/>
    <property type="project" value="UniProtKB-SubCell"/>
</dbReference>
<evidence type="ECO:0000256" key="3">
    <source>
        <dbReference type="ARBA" id="ARBA00011245"/>
    </source>
</evidence>
<dbReference type="GO" id="GO:0015031">
    <property type="term" value="P:protein transport"/>
    <property type="evidence" value="ECO:0007669"/>
    <property type="project" value="UniProtKB-KW"/>
</dbReference>
<evidence type="ECO:0000313" key="14">
    <source>
        <dbReference type="EMBL" id="MVQ30017.1"/>
    </source>
</evidence>
<keyword evidence="12 14" id="KW-0449">Lipoprotein</keyword>